<dbReference type="SMART" id="SM00448">
    <property type="entry name" value="REC"/>
    <property type="match status" value="1"/>
</dbReference>
<evidence type="ECO:0000259" key="4">
    <source>
        <dbReference type="PROSITE" id="PS50110"/>
    </source>
</evidence>
<dbReference type="Pfam" id="PF00072">
    <property type="entry name" value="Response_reg"/>
    <property type="match status" value="1"/>
</dbReference>
<sequence length="421" mass="49065">MNGKKYDPLKILFVEDEKGTRERVTGLLLRRVSHVFAAESALQGFDIFREHQPQVVLTDLNLPDISGLELINRIREINSKTAVLIITAYNETEYLLEAIELGVSHFLIKPLSIEKLDRALEKIHSEYMMEQEIERQRHYTRTVLDFQDSLVMVTDGKVIFDANQRFRSFFKLNELPDQGSFLERVLLEIPDAPDFSRYNEEDWEQATELVKKVVIFDHEEEENKYFNLKVAIFPGAENKKIISLTDVTELEHERQYYKRLAIIDPLTQIYNRVQFNRSLTEEIQKARRFHSHFALVMFDIDHFKKINDTYGHQLGDKILVELTNTIRDNIREVDIFARFGGEEFIILAPETDLEGAAILAEKLRQAVEEANFSHGERLTCSFGVSSNKKNDQPDDLIKRVDDRLYHAKHRGRNRVCSSVSC</sequence>
<dbReference type="SMART" id="SM00267">
    <property type="entry name" value="GGDEF"/>
    <property type="match status" value="1"/>
</dbReference>
<dbReference type="RefSeq" id="WP_343186343.1">
    <property type="nucleotide sequence ID" value="NZ_JBCITM010000011.1"/>
</dbReference>
<dbReference type="SUPFAM" id="SSF55073">
    <property type="entry name" value="Nucleotide cyclase"/>
    <property type="match status" value="1"/>
</dbReference>
<accession>A0ABU9VV91</accession>
<dbReference type="Pfam" id="PF00990">
    <property type="entry name" value="GGDEF"/>
    <property type="match status" value="1"/>
</dbReference>
<dbReference type="InterPro" id="IPR000160">
    <property type="entry name" value="GGDEF_dom"/>
</dbReference>
<dbReference type="Gene3D" id="3.40.50.2300">
    <property type="match status" value="1"/>
</dbReference>
<evidence type="ECO:0000256" key="3">
    <source>
        <dbReference type="PROSITE-ProRule" id="PRU00169"/>
    </source>
</evidence>
<keyword evidence="6" id="KW-0808">Transferase</keyword>
<comment type="function">
    <text evidence="2">May play the central regulatory role in sporulation. It may be an element of the effector pathway responsible for the activation of sporulation genes in response to nutritional stress. Spo0A may act in concert with spo0H (a sigma factor) to control the expression of some genes that are critical to the sporulation process.</text>
</comment>
<keyword evidence="3" id="KW-0597">Phosphoprotein</keyword>
<dbReference type="PROSITE" id="PS50110">
    <property type="entry name" value="RESPONSE_REGULATORY"/>
    <property type="match status" value="1"/>
</dbReference>
<feature type="domain" description="Response regulatory" evidence="4">
    <location>
        <begin position="10"/>
        <end position="124"/>
    </location>
</feature>
<evidence type="ECO:0000256" key="1">
    <source>
        <dbReference type="ARBA" id="ARBA00018672"/>
    </source>
</evidence>
<gene>
    <name evidence="6" type="ORF">AAIG11_11090</name>
</gene>
<evidence type="ECO:0000313" key="6">
    <source>
        <dbReference type="EMBL" id="MEN1761024.1"/>
    </source>
</evidence>
<protein>
    <recommendedName>
        <fullName evidence="1">Stage 0 sporulation protein A homolog</fullName>
    </recommendedName>
</protein>
<keyword evidence="6" id="KW-0548">Nucleotidyltransferase</keyword>
<dbReference type="CDD" id="cd17536">
    <property type="entry name" value="REC_YesN-like"/>
    <property type="match status" value="1"/>
</dbReference>
<keyword evidence="7" id="KW-1185">Reference proteome</keyword>
<dbReference type="CDD" id="cd01949">
    <property type="entry name" value="GGDEF"/>
    <property type="match status" value="1"/>
</dbReference>
<dbReference type="Proteomes" id="UP001407405">
    <property type="component" value="Unassembled WGS sequence"/>
</dbReference>
<dbReference type="InterPro" id="IPR029787">
    <property type="entry name" value="Nucleotide_cyclase"/>
</dbReference>
<dbReference type="EMBL" id="JBCITM010000011">
    <property type="protein sequence ID" value="MEN1761024.1"/>
    <property type="molecule type" value="Genomic_DNA"/>
</dbReference>
<evidence type="ECO:0000313" key="7">
    <source>
        <dbReference type="Proteomes" id="UP001407405"/>
    </source>
</evidence>
<dbReference type="NCBIfam" id="TIGR00254">
    <property type="entry name" value="GGDEF"/>
    <property type="match status" value="1"/>
</dbReference>
<dbReference type="PANTHER" id="PTHR45138">
    <property type="entry name" value="REGULATORY COMPONENTS OF SENSORY TRANSDUCTION SYSTEM"/>
    <property type="match status" value="1"/>
</dbReference>
<dbReference type="InterPro" id="IPR050469">
    <property type="entry name" value="Diguanylate_Cyclase"/>
</dbReference>
<feature type="domain" description="GGDEF" evidence="5">
    <location>
        <begin position="291"/>
        <end position="420"/>
    </location>
</feature>
<dbReference type="PANTHER" id="PTHR45138:SF9">
    <property type="entry name" value="DIGUANYLATE CYCLASE DGCM-RELATED"/>
    <property type="match status" value="1"/>
</dbReference>
<evidence type="ECO:0000256" key="2">
    <source>
        <dbReference type="ARBA" id="ARBA00024867"/>
    </source>
</evidence>
<dbReference type="GO" id="GO:0052621">
    <property type="term" value="F:diguanylate cyclase activity"/>
    <property type="evidence" value="ECO:0007669"/>
    <property type="project" value="UniProtKB-EC"/>
</dbReference>
<dbReference type="Gene3D" id="3.30.70.270">
    <property type="match status" value="1"/>
</dbReference>
<comment type="caution">
    <text evidence="6">The sequence shown here is derived from an EMBL/GenBank/DDBJ whole genome shotgun (WGS) entry which is preliminary data.</text>
</comment>
<name>A0ABU9VV91_9CLOT</name>
<feature type="modified residue" description="4-aspartylphosphate" evidence="3">
    <location>
        <position position="59"/>
    </location>
</feature>
<dbReference type="InterPro" id="IPR001789">
    <property type="entry name" value="Sig_transdc_resp-reg_receiver"/>
</dbReference>
<organism evidence="6 7">
    <name type="scientific">Anoxynatronum sibiricum</name>
    <dbReference type="NCBI Taxonomy" id="210623"/>
    <lineage>
        <taxon>Bacteria</taxon>
        <taxon>Bacillati</taxon>
        <taxon>Bacillota</taxon>
        <taxon>Clostridia</taxon>
        <taxon>Eubacteriales</taxon>
        <taxon>Clostridiaceae</taxon>
        <taxon>Anoxynatronum</taxon>
    </lineage>
</organism>
<dbReference type="PROSITE" id="PS50887">
    <property type="entry name" value="GGDEF"/>
    <property type="match status" value="1"/>
</dbReference>
<dbReference type="InterPro" id="IPR043128">
    <property type="entry name" value="Rev_trsase/Diguanyl_cyclase"/>
</dbReference>
<evidence type="ECO:0000259" key="5">
    <source>
        <dbReference type="PROSITE" id="PS50887"/>
    </source>
</evidence>
<dbReference type="InterPro" id="IPR011006">
    <property type="entry name" value="CheY-like_superfamily"/>
</dbReference>
<reference evidence="6 7" key="1">
    <citation type="submission" date="2024-04" db="EMBL/GenBank/DDBJ databases">
        <title>Genome sequencing and metabolic network reconstruction of aminoacids and betaine degradation by Anoxynatronum sibiricum.</title>
        <authorList>
            <person name="Detkova E.N."/>
            <person name="Boltjanskaja Y.V."/>
            <person name="Mardanov A.V."/>
            <person name="Kevbrin V."/>
        </authorList>
    </citation>
    <scope>NUCLEOTIDE SEQUENCE [LARGE SCALE GENOMIC DNA]</scope>
    <source>
        <strain evidence="6 7">Z-7981</strain>
    </source>
</reference>
<dbReference type="SUPFAM" id="SSF52172">
    <property type="entry name" value="CheY-like"/>
    <property type="match status" value="1"/>
</dbReference>
<proteinExistence type="predicted"/>